<evidence type="ECO:0000313" key="8">
    <source>
        <dbReference type="Proteomes" id="UP000077852"/>
    </source>
</evidence>
<dbReference type="Gene3D" id="1.10.10.10">
    <property type="entry name" value="Winged helix-like DNA-binding domain superfamily/Winged helix DNA-binding domain"/>
    <property type="match status" value="1"/>
</dbReference>
<evidence type="ECO:0000256" key="3">
    <source>
        <dbReference type="ARBA" id="ARBA00023163"/>
    </source>
</evidence>
<dbReference type="InterPro" id="IPR029016">
    <property type="entry name" value="GAF-like_dom_sf"/>
</dbReference>
<dbReference type="InterPro" id="IPR005471">
    <property type="entry name" value="Tscrpt_reg_IclR_N"/>
</dbReference>
<evidence type="ECO:0000256" key="4">
    <source>
        <dbReference type="SAM" id="MobiDB-lite"/>
    </source>
</evidence>
<dbReference type="EMBL" id="LVHG01000084">
    <property type="protein sequence ID" value="OAK58085.1"/>
    <property type="molecule type" value="Genomic_DNA"/>
</dbReference>
<evidence type="ECO:0000259" key="6">
    <source>
        <dbReference type="PROSITE" id="PS51078"/>
    </source>
</evidence>
<dbReference type="GO" id="GO:0045892">
    <property type="term" value="P:negative regulation of DNA-templated transcription"/>
    <property type="evidence" value="ECO:0007669"/>
    <property type="project" value="TreeGrafter"/>
</dbReference>
<dbReference type="PANTHER" id="PTHR30136:SF34">
    <property type="entry name" value="TRANSCRIPTIONAL REGULATOR"/>
    <property type="match status" value="1"/>
</dbReference>
<reference evidence="7 8" key="1">
    <citation type="submission" date="2016-03" db="EMBL/GenBank/DDBJ databases">
        <title>Genome sequence of Variovorax paradoxus KB5.</title>
        <authorList>
            <person name="Jeong H."/>
            <person name="Hong C.E."/>
            <person name="Jo S.H."/>
            <person name="Park J.M."/>
        </authorList>
    </citation>
    <scope>NUCLEOTIDE SEQUENCE [LARGE SCALE GENOMIC DNA]</scope>
    <source>
        <strain evidence="7 8">KB5</strain>
    </source>
</reference>
<evidence type="ECO:0000313" key="7">
    <source>
        <dbReference type="EMBL" id="OAK58085.1"/>
    </source>
</evidence>
<feature type="region of interest" description="Disordered" evidence="4">
    <location>
        <begin position="1"/>
        <end position="27"/>
    </location>
</feature>
<dbReference type="RefSeq" id="WP_081271062.1">
    <property type="nucleotide sequence ID" value="NZ_LVHG01000084.1"/>
</dbReference>
<proteinExistence type="predicted"/>
<dbReference type="GO" id="GO:0003700">
    <property type="term" value="F:DNA-binding transcription factor activity"/>
    <property type="evidence" value="ECO:0007669"/>
    <property type="project" value="TreeGrafter"/>
</dbReference>
<dbReference type="AlphaFoldDB" id="A0AA91DI20"/>
<dbReference type="Proteomes" id="UP000077852">
    <property type="component" value="Unassembled WGS sequence"/>
</dbReference>
<dbReference type="PROSITE" id="PS51078">
    <property type="entry name" value="ICLR_ED"/>
    <property type="match status" value="1"/>
</dbReference>
<protein>
    <recommendedName>
        <fullName evidence="9">IclR family transcriptional regulator</fullName>
    </recommendedName>
</protein>
<keyword evidence="1" id="KW-0805">Transcription regulation</keyword>
<keyword evidence="3" id="KW-0804">Transcription</keyword>
<evidence type="ECO:0000259" key="5">
    <source>
        <dbReference type="PROSITE" id="PS51077"/>
    </source>
</evidence>
<keyword evidence="2" id="KW-0238">DNA-binding</keyword>
<dbReference type="InterPro" id="IPR036390">
    <property type="entry name" value="WH_DNA-bd_sf"/>
</dbReference>
<evidence type="ECO:0000256" key="2">
    <source>
        <dbReference type="ARBA" id="ARBA00023125"/>
    </source>
</evidence>
<dbReference type="SUPFAM" id="SSF46785">
    <property type="entry name" value="Winged helix' DNA-binding domain"/>
    <property type="match status" value="1"/>
</dbReference>
<comment type="caution">
    <text evidence="7">The sequence shown here is derived from an EMBL/GenBank/DDBJ whole genome shotgun (WGS) entry which is preliminary data.</text>
</comment>
<dbReference type="Gene3D" id="3.30.450.40">
    <property type="match status" value="1"/>
</dbReference>
<dbReference type="InterPro" id="IPR014757">
    <property type="entry name" value="Tscrpt_reg_IclR_C"/>
</dbReference>
<dbReference type="SMART" id="SM00346">
    <property type="entry name" value="HTH_ICLR"/>
    <property type="match status" value="1"/>
</dbReference>
<gene>
    <name evidence="7" type="ORF">A3K87_03505</name>
</gene>
<dbReference type="InterPro" id="IPR036388">
    <property type="entry name" value="WH-like_DNA-bd_sf"/>
</dbReference>
<dbReference type="PROSITE" id="PS51077">
    <property type="entry name" value="HTH_ICLR"/>
    <property type="match status" value="1"/>
</dbReference>
<evidence type="ECO:0000256" key="1">
    <source>
        <dbReference type="ARBA" id="ARBA00023015"/>
    </source>
</evidence>
<dbReference type="GO" id="GO:0003677">
    <property type="term" value="F:DNA binding"/>
    <property type="evidence" value="ECO:0007669"/>
    <property type="project" value="UniProtKB-KW"/>
</dbReference>
<dbReference type="Pfam" id="PF01614">
    <property type="entry name" value="IclR_C"/>
    <property type="match status" value="1"/>
</dbReference>
<name>A0AA91DI20_VARPD</name>
<feature type="domain" description="HTH iclR-type" evidence="5">
    <location>
        <begin position="31"/>
        <end position="93"/>
    </location>
</feature>
<accession>A0AA91DI20</accession>
<organism evidence="7 8">
    <name type="scientific">Variovorax paradoxus</name>
    <dbReference type="NCBI Taxonomy" id="34073"/>
    <lineage>
        <taxon>Bacteria</taxon>
        <taxon>Pseudomonadati</taxon>
        <taxon>Pseudomonadota</taxon>
        <taxon>Betaproteobacteria</taxon>
        <taxon>Burkholderiales</taxon>
        <taxon>Comamonadaceae</taxon>
        <taxon>Variovorax</taxon>
    </lineage>
</organism>
<sequence>MDIPLTPPSQPDPASQGSDGDQPDHDSRLFIGAMAKGMRVLELFNEHVTPLSIGDIAEHTHIGRSAAQRYVYTLHQLGYLNKDNESKRYFPALKLLSLVRGMQRHHSQRELAYPLLQRLAAQTLETVSWVELDGDDVVVLQNIPGAHITAINLPVGSRFPALTSSSGQVLLSHAPQAQLAVMLDALAPAVRSRFGTRSNAEVLAIFHEAAENGYSFTEKNFSEDGVSVSVPVTDAGRIVAAINVSTVHTRFDLAKAREVILPQLQQTAREASI</sequence>
<evidence type="ECO:0008006" key="9">
    <source>
        <dbReference type="Google" id="ProtNLM"/>
    </source>
</evidence>
<dbReference type="InterPro" id="IPR050707">
    <property type="entry name" value="HTH_MetabolicPath_Reg"/>
</dbReference>
<feature type="domain" description="IclR-ED" evidence="6">
    <location>
        <begin position="94"/>
        <end position="273"/>
    </location>
</feature>
<feature type="compositionally biased region" description="Pro residues" evidence="4">
    <location>
        <begin position="1"/>
        <end position="11"/>
    </location>
</feature>
<dbReference type="PANTHER" id="PTHR30136">
    <property type="entry name" value="HELIX-TURN-HELIX TRANSCRIPTIONAL REGULATOR, ICLR FAMILY"/>
    <property type="match status" value="1"/>
</dbReference>
<dbReference type="SUPFAM" id="SSF55781">
    <property type="entry name" value="GAF domain-like"/>
    <property type="match status" value="1"/>
</dbReference>
<dbReference type="Pfam" id="PF09339">
    <property type="entry name" value="HTH_IclR"/>
    <property type="match status" value="1"/>
</dbReference>